<evidence type="ECO:0000313" key="2">
    <source>
        <dbReference type="Proteomes" id="UP000515733"/>
    </source>
</evidence>
<dbReference type="AlphaFoldDB" id="A0A6S6XY48"/>
<gene>
    <name evidence="1" type="ORF">DENOEST_1894</name>
</gene>
<dbReference type="Proteomes" id="UP000515733">
    <property type="component" value="Chromosome"/>
</dbReference>
<protein>
    <submittedName>
        <fullName evidence="1">Uncharacterized protein</fullName>
    </submittedName>
</protein>
<sequence>MALEFRGTRLEASGFAIQRNQNLAELRRKYYPGKHYDRIFSGLDSDHYVYTAQPELRSSNGTTLRCSAVWRSGGSPAGHCVTAEGTHVNFRFE</sequence>
<name>A0A6S6XY48_9PROT</name>
<evidence type="ECO:0000313" key="1">
    <source>
        <dbReference type="EMBL" id="CAB1369059.1"/>
    </source>
</evidence>
<dbReference type="KEGG" id="doe:DENOEST_1894"/>
<proteinExistence type="predicted"/>
<reference evidence="1 2" key="1">
    <citation type="submission" date="2020-03" db="EMBL/GenBank/DDBJ databases">
        <authorList>
            <consortium name="Genoscope - CEA"/>
            <person name="William W."/>
        </authorList>
    </citation>
    <scope>NUCLEOTIDE SEQUENCE [LARGE SCALE GENOMIC DNA]</scope>
    <source>
        <strain evidence="2">DSM 16959</strain>
    </source>
</reference>
<accession>A0A6S6XY48</accession>
<keyword evidence="2" id="KW-1185">Reference proteome</keyword>
<organism evidence="1 2">
    <name type="scientific">Denitratisoma oestradiolicum</name>
    <dbReference type="NCBI Taxonomy" id="311182"/>
    <lineage>
        <taxon>Bacteria</taxon>
        <taxon>Pseudomonadati</taxon>
        <taxon>Pseudomonadota</taxon>
        <taxon>Betaproteobacteria</taxon>
        <taxon>Nitrosomonadales</taxon>
        <taxon>Sterolibacteriaceae</taxon>
        <taxon>Denitratisoma</taxon>
    </lineage>
</organism>
<dbReference type="EMBL" id="LR778301">
    <property type="protein sequence ID" value="CAB1369059.1"/>
    <property type="molecule type" value="Genomic_DNA"/>
</dbReference>